<dbReference type="Pfam" id="PF00535">
    <property type="entry name" value="Glycos_transf_2"/>
    <property type="match status" value="1"/>
</dbReference>
<dbReference type="PANTHER" id="PTHR43685">
    <property type="entry name" value="GLYCOSYLTRANSFERASE"/>
    <property type="match status" value="1"/>
</dbReference>
<evidence type="ECO:0000313" key="2">
    <source>
        <dbReference type="EMBL" id="GIJ62132.1"/>
    </source>
</evidence>
<dbReference type="InterPro" id="IPR050834">
    <property type="entry name" value="Glycosyltransf_2"/>
</dbReference>
<dbReference type="RefSeq" id="WP_204007570.1">
    <property type="nucleotide sequence ID" value="NZ_BOPG01000075.1"/>
</dbReference>
<dbReference type="SUPFAM" id="SSF53448">
    <property type="entry name" value="Nucleotide-diphospho-sugar transferases"/>
    <property type="match status" value="1"/>
</dbReference>
<name>A0A8J3ZDS1_9ACTN</name>
<protein>
    <recommendedName>
        <fullName evidence="1">Glycosyltransferase 2-like domain-containing protein</fullName>
    </recommendedName>
</protein>
<reference evidence="2" key="1">
    <citation type="submission" date="2021-01" db="EMBL/GenBank/DDBJ databases">
        <title>Whole genome shotgun sequence of Virgisporangium aurantiacum NBRC 16421.</title>
        <authorList>
            <person name="Komaki H."/>
            <person name="Tamura T."/>
        </authorList>
    </citation>
    <scope>NUCLEOTIDE SEQUENCE</scope>
    <source>
        <strain evidence="2">NBRC 16421</strain>
    </source>
</reference>
<feature type="domain" description="Glycosyltransferase 2-like" evidence="1">
    <location>
        <begin position="11"/>
        <end position="175"/>
    </location>
</feature>
<sequence>MTPTRSGMGLSVVVTTRGRSDSCRRLCAAPDAQFGDDPDLTTEVVLVFDGCEPYDWIDGAGRYRCVHLTVRHGIARARNIGIGHACGETVAFLDDDAVPMPGWVSSVVAAPSTYPQMIAFGGRVIGSDQQNVYAQLRDQVYYREAFGAWYVDGSADGDLIGPPYVNGGNSAYRRQAVVDAAGFDEALPAYSDVELGRRLDLHRRGVLLAGMTIRHDHPATFGEYLRRCYRSGRARGLLWSRRRYPQDAPGRVAAAIVTNVLWNNVVHRIRRITAGRTRAAIVLTCQEVLHGVGYARSLVSVR</sequence>
<dbReference type="InterPro" id="IPR001173">
    <property type="entry name" value="Glyco_trans_2-like"/>
</dbReference>
<dbReference type="PANTHER" id="PTHR43685:SF3">
    <property type="entry name" value="SLR2126 PROTEIN"/>
    <property type="match status" value="1"/>
</dbReference>
<organism evidence="2 3">
    <name type="scientific">Virgisporangium aurantiacum</name>
    <dbReference type="NCBI Taxonomy" id="175570"/>
    <lineage>
        <taxon>Bacteria</taxon>
        <taxon>Bacillati</taxon>
        <taxon>Actinomycetota</taxon>
        <taxon>Actinomycetes</taxon>
        <taxon>Micromonosporales</taxon>
        <taxon>Micromonosporaceae</taxon>
        <taxon>Virgisporangium</taxon>
    </lineage>
</organism>
<evidence type="ECO:0000313" key="3">
    <source>
        <dbReference type="Proteomes" id="UP000612585"/>
    </source>
</evidence>
<accession>A0A8J3ZDS1</accession>
<dbReference type="InterPro" id="IPR029044">
    <property type="entry name" value="Nucleotide-diphossugar_trans"/>
</dbReference>
<comment type="caution">
    <text evidence="2">The sequence shown here is derived from an EMBL/GenBank/DDBJ whole genome shotgun (WGS) entry which is preliminary data.</text>
</comment>
<keyword evidence="3" id="KW-1185">Reference proteome</keyword>
<proteinExistence type="predicted"/>
<dbReference type="Proteomes" id="UP000612585">
    <property type="component" value="Unassembled WGS sequence"/>
</dbReference>
<dbReference type="AlphaFoldDB" id="A0A8J3ZDS1"/>
<dbReference type="Gene3D" id="3.90.550.10">
    <property type="entry name" value="Spore Coat Polysaccharide Biosynthesis Protein SpsA, Chain A"/>
    <property type="match status" value="1"/>
</dbReference>
<evidence type="ECO:0000259" key="1">
    <source>
        <dbReference type="Pfam" id="PF00535"/>
    </source>
</evidence>
<gene>
    <name evidence="2" type="ORF">Vau01_096480</name>
</gene>
<dbReference type="EMBL" id="BOPG01000075">
    <property type="protein sequence ID" value="GIJ62132.1"/>
    <property type="molecule type" value="Genomic_DNA"/>
</dbReference>